<feature type="transmembrane region" description="Helical" evidence="1">
    <location>
        <begin position="46"/>
        <end position="66"/>
    </location>
</feature>
<keyword evidence="1" id="KW-0812">Transmembrane</keyword>
<keyword evidence="1" id="KW-0472">Membrane</keyword>
<evidence type="ECO:0000313" key="2">
    <source>
        <dbReference type="EMBL" id="KAK0610759.1"/>
    </source>
</evidence>
<feature type="transmembrane region" description="Helical" evidence="1">
    <location>
        <begin position="191"/>
        <end position="212"/>
    </location>
</feature>
<evidence type="ECO:0000256" key="1">
    <source>
        <dbReference type="SAM" id="Phobius"/>
    </source>
</evidence>
<dbReference type="Proteomes" id="UP001175000">
    <property type="component" value="Unassembled WGS sequence"/>
</dbReference>
<accession>A0AA39TKN2</accession>
<reference evidence="2" key="1">
    <citation type="submission" date="2023-06" db="EMBL/GenBank/DDBJ databases">
        <title>Genome-scale phylogeny and comparative genomics of the fungal order Sordariales.</title>
        <authorList>
            <consortium name="Lawrence Berkeley National Laboratory"/>
            <person name="Hensen N."/>
            <person name="Bonometti L."/>
            <person name="Westerberg I."/>
            <person name="Brannstrom I.O."/>
            <person name="Guillou S."/>
            <person name="Cros-Aarteil S."/>
            <person name="Calhoun S."/>
            <person name="Haridas S."/>
            <person name="Kuo A."/>
            <person name="Mondo S."/>
            <person name="Pangilinan J."/>
            <person name="Riley R."/>
            <person name="Labutti K."/>
            <person name="Andreopoulos B."/>
            <person name="Lipzen A."/>
            <person name="Chen C."/>
            <person name="Yanf M."/>
            <person name="Daum C."/>
            <person name="Ng V."/>
            <person name="Clum A."/>
            <person name="Steindorff A."/>
            <person name="Ohm R."/>
            <person name="Martin F."/>
            <person name="Silar P."/>
            <person name="Natvig D."/>
            <person name="Lalanne C."/>
            <person name="Gautier V."/>
            <person name="Ament-Velasquez S.L."/>
            <person name="Kruys A."/>
            <person name="Hutchinson M.I."/>
            <person name="Powell A.J."/>
            <person name="Barry K."/>
            <person name="Miller A.N."/>
            <person name="Grigoriev I.V."/>
            <person name="Debuchy R."/>
            <person name="Gladieux P."/>
            <person name="Thoren M.H."/>
            <person name="Johannesson H."/>
        </authorList>
    </citation>
    <scope>NUCLEOTIDE SEQUENCE</scope>
    <source>
        <strain evidence="2">CBS 606.72</strain>
    </source>
</reference>
<proteinExistence type="predicted"/>
<evidence type="ECO:0000313" key="3">
    <source>
        <dbReference type="Proteomes" id="UP001175000"/>
    </source>
</evidence>
<protein>
    <submittedName>
        <fullName evidence="2">Uncharacterized protein</fullName>
    </submittedName>
</protein>
<sequence>MAKNAKVQLEECRLSGLSSNNGDSTNLPTVPQISTHLWSWKGKTCVALVLLVSLLLSAAGAIGLGYKQAVGAQGSATLSNDVRRPQQRCGSRPVSATGVETQFEINLIMLQDLSFARAKLMDLLWDTVFAHGGRLLHGWIFYHVACRTVTWILEYSAFPYWFLLDVLFRPDSLRSLRTLLRSFATRHQRRTIYSLLLLTYGVGHVLFFSTLWSAATGYQSSDIAGYILPDYTHLYFPDRDDLRMCWVVDAGRIPASYHSAIGNFSEVVLGPKVGSIFPTLEDLLWQEGRSMWARSTAWNSSNLWNITEFGEDTESDFRDILSCQLHMPLEPSRTWQR</sequence>
<comment type="caution">
    <text evidence="2">The sequence shown here is derived from an EMBL/GenBank/DDBJ whole genome shotgun (WGS) entry which is preliminary data.</text>
</comment>
<dbReference type="EMBL" id="JAULSU010000007">
    <property type="protein sequence ID" value="KAK0610759.1"/>
    <property type="molecule type" value="Genomic_DNA"/>
</dbReference>
<name>A0AA39TKN2_9PEZI</name>
<gene>
    <name evidence="2" type="ORF">B0T14DRAFT_313855</name>
</gene>
<keyword evidence="1" id="KW-1133">Transmembrane helix</keyword>
<dbReference type="AlphaFoldDB" id="A0AA39TKN2"/>
<organism evidence="2 3">
    <name type="scientific">Immersiella caudata</name>
    <dbReference type="NCBI Taxonomy" id="314043"/>
    <lineage>
        <taxon>Eukaryota</taxon>
        <taxon>Fungi</taxon>
        <taxon>Dikarya</taxon>
        <taxon>Ascomycota</taxon>
        <taxon>Pezizomycotina</taxon>
        <taxon>Sordariomycetes</taxon>
        <taxon>Sordariomycetidae</taxon>
        <taxon>Sordariales</taxon>
        <taxon>Lasiosphaeriaceae</taxon>
        <taxon>Immersiella</taxon>
    </lineage>
</organism>
<keyword evidence="3" id="KW-1185">Reference proteome</keyword>